<reference evidence="3" key="1">
    <citation type="journal article" date="2019" name="Int. J. Syst. Evol. Microbiol.">
        <title>The Global Catalogue of Microorganisms (GCM) 10K type strain sequencing project: providing services to taxonomists for standard genome sequencing and annotation.</title>
        <authorList>
            <consortium name="The Broad Institute Genomics Platform"/>
            <consortium name="The Broad Institute Genome Sequencing Center for Infectious Disease"/>
            <person name="Wu L."/>
            <person name="Ma J."/>
        </authorList>
    </citation>
    <scope>NUCLEOTIDE SEQUENCE [LARGE SCALE GENOMIC DNA]</scope>
    <source>
        <strain evidence="3">CGMCC 4.7643</strain>
    </source>
</reference>
<dbReference type="InterPro" id="IPR003033">
    <property type="entry name" value="SCP2_sterol-bd_dom"/>
</dbReference>
<dbReference type="Pfam" id="PF02036">
    <property type="entry name" value="SCP2"/>
    <property type="match status" value="1"/>
</dbReference>
<gene>
    <name evidence="2" type="ORF">ACFSYJ_06725</name>
</gene>
<evidence type="ECO:0000313" key="2">
    <source>
        <dbReference type="EMBL" id="MFD2458282.1"/>
    </source>
</evidence>
<keyword evidence="3" id="KW-1185">Reference proteome</keyword>
<name>A0ABW5GB47_9PSEU</name>
<protein>
    <submittedName>
        <fullName evidence="2">SCP2 sterol-binding domain-containing protein</fullName>
    </submittedName>
</protein>
<dbReference type="SUPFAM" id="SSF55718">
    <property type="entry name" value="SCP-like"/>
    <property type="match status" value="1"/>
</dbReference>
<evidence type="ECO:0000259" key="1">
    <source>
        <dbReference type="Pfam" id="PF02036"/>
    </source>
</evidence>
<dbReference type="InterPro" id="IPR036527">
    <property type="entry name" value="SCP2_sterol-bd_dom_sf"/>
</dbReference>
<organism evidence="2 3">
    <name type="scientific">Amycolatopsis samaneae</name>
    <dbReference type="NCBI Taxonomy" id="664691"/>
    <lineage>
        <taxon>Bacteria</taxon>
        <taxon>Bacillati</taxon>
        <taxon>Actinomycetota</taxon>
        <taxon>Actinomycetes</taxon>
        <taxon>Pseudonocardiales</taxon>
        <taxon>Pseudonocardiaceae</taxon>
        <taxon>Amycolatopsis</taxon>
    </lineage>
</organism>
<dbReference type="EMBL" id="JBHUKU010000003">
    <property type="protein sequence ID" value="MFD2458282.1"/>
    <property type="molecule type" value="Genomic_DNA"/>
</dbReference>
<accession>A0ABW5GB47</accession>
<dbReference type="RefSeq" id="WP_345395031.1">
    <property type="nucleotide sequence ID" value="NZ_BAABHG010000007.1"/>
</dbReference>
<feature type="domain" description="SCP2" evidence="1">
    <location>
        <begin position="124"/>
        <end position="217"/>
    </location>
</feature>
<proteinExistence type="predicted"/>
<sequence>MADNSGMTSTDPGAGLGGLRGAALVDAVERIDPTGPEAHALDVNVLADAVNPRDLGKDDFRRLLAALVRIAERAPAFDLSKVDPVRFANLVAAASRVQLERVVAERALRERVLGEIFDRMGSHIRHERAKNVHAVIHWRLSGGVGDGGYDRYETVISHGACTVSREMREKPKVTITIAPTDFFRLITHQATPAVLFVTGKIKVKGDLAFAAGLIGFFDLPKPS</sequence>
<evidence type="ECO:0000313" key="3">
    <source>
        <dbReference type="Proteomes" id="UP001597419"/>
    </source>
</evidence>
<comment type="caution">
    <text evidence="2">The sequence shown here is derived from an EMBL/GenBank/DDBJ whole genome shotgun (WGS) entry which is preliminary data.</text>
</comment>
<dbReference type="Gene3D" id="3.30.1050.10">
    <property type="entry name" value="SCP2 sterol-binding domain"/>
    <property type="match status" value="1"/>
</dbReference>
<dbReference type="Proteomes" id="UP001597419">
    <property type="component" value="Unassembled WGS sequence"/>
</dbReference>